<proteinExistence type="predicted"/>
<evidence type="ECO:0000313" key="3">
    <source>
        <dbReference type="Proteomes" id="UP000775213"/>
    </source>
</evidence>
<gene>
    <name evidence="2" type="ORF">IEQ34_019504</name>
</gene>
<feature type="transmembrane region" description="Helical" evidence="1">
    <location>
        <begin position="40"/>
        <end position="62"/>
    </location>
</feature>
<evidence type="ECO:0000256" key="1">
    <source>
        <dbReference type="SAM" id="Phobius"/>
    </source>
</evidence>
<name>A0AAV7FRG2_DENCH</name>
<dbReference type="AlphaFoldDB" id="A0AAV7FRG2"/>
<keyword evidence="1" id="KW-1133">Transmembrane helix</keyword>
<keyword evidence="1" id="KW-0812">Transmembrane</keyword>
<reference evidence="2 3" key="1">
    <citation type="journal article" date="2021" name="Hortic Res">
        <title>Chromosome-scale assembly of the Dendrobium chrysotoxum genome enhances the understanding of orchid evolution.</title>
        <authorList>
            <person name="Zhang Y."/>
            <person name="Zhang G.Q."/>
            <person name="Zhang D."/>
            <person name="Liu X.D."/>
            <person name="Xu X.Y."/>
            <person name="Sun W.H."/>
            <person name="Yu X."/>
            <person name="Zhu X."/>
            <person name="Wang Z.W."/>
            <person name="Zhao X."/>
            <person name="Zhong W.Y."/>
            <person name="Chen H."/>
            <person name="Yin W.L."/>
            <person name="Huang T."/>
            <person name="Niu S.C."/>
            <person name="Liu Z.J."/>
        </authorList>
    </citation>
    <scope>NUCLEOTIDE SEQUENCE [LARGE SCALE GENOMIC DNA]</scope>
    <source>
        <strain evidence="2">Lindl</strain>
    </source>
</reference>
<comment type="caution">
    <text evidence="2">The sequence shown here is derived from an EMBL/GenBank/DDBJ whole genome shotgun (WGS) entry which is preliminary data.</text>
</comment>
<sequence length="116" mass="13560">MLFPPSLRILSSPLGKKIHFPNDLVMKVQARTDRTHFPPLGYVMVYESNLVMSIVMGLIVLFRDRGVILFEECLSRMGRLFSDVQGRISFRSKWLDIRTQDPSKCWLSDFFYVQND</sequence>
<protein>
    <submittedName>
        <fullName evidence="2">Uncharacterized protein</fullName>
    </submittedName>
</protein>
<evidence type="ECO:0000313" key="2">
    <source>
        <dbReference type="EMBL" id="KAH0452205.1"/>
    </source>
</evidence>
<organism evidence="2 3">
    <name type="scientific">Dendrobium chrysotoxum</name>
    <name type="common">Orchid</name>
    <dbReference type="NCBI Taxonomy" id="161865"/>
    <lineage>
        <taxon>Eukaryota</taxon>
        <taxon>Viridiplantae</taxon>
        <taxon>Streptophyta</taxon>
        <taxon>Embryophyta</taxon>
        <taxon>Tracheophyta</taxon>
        <taxon>Spermatophyta</taxon>
        <taxon>Magnoliopsida</taxon>
        <taxon>Liliopsida</taxon>
        <taxon>Asparagales</taxon>
        <taxon>Orchidaceae</taxon>
        <taxon>Epidendroideae</taxon>
        <taxon>Malaxideae</taxon>
        <taxon>Dendrobiinae</taxon>
        <taxon>Dendrobium</taxon>
    </lineage>
</organism>
<accession>A0AAV7FRG2</accession>
<keyword evidence="1" id="KW-0472">Membrane</keyword>
<dbReference type="Proteomes" id="UP000775213">
    <property type="component" value="Unassembled WGS sequence"/>
</dbReference>
<dbReference type="EMBL" id="JAGFBR010000017">
    <property type="protein sequence ID" value="KAH0452205.1"/>
    <property type="molecule type" value="Genomic_DNA"/>
</dbReference>
<keyword evidence="3" id="KW-1185">Reference proteome</keyword>